<keyword evidence="2" id="KW-0597">Phosphoprotein</keyword>
<sequence length="105" mass="11500">MKIVGVSACPTGVAHTYMAQEALEKEGKKRGYDIKIETQGSIGIENEVSEEEVEEADVIILAVSVFIENEERFEDRLVLNADVNEAISHPEKVLDAAEALVNNQA</sequence>
<dbReference type="CDD" id="cd05569">
    <property type="entry name" value="PTS_IIB_fructose"/>
    <property type="match status" value="1"/>
</dbReference>
<keyword evidence="1" id="KW-0813">Transport</keyword>
<dbReference type="Pfam" id="PF02302">
    <property type="entry name" value="PTS_IIB"/>
    <property type="match status" value="1"/>
</dbReference>
<accession>A0ABS6TGE6</accession>
<keyword evidence="7" id="KW-0808">Transferase</keyword>
<dbReference type="InterPro" id="IPR050864">
    <property type="entry name" value="Bacterial_PTS_Sugar_Transport"/>
</dbReference>
<dbReference type="EC" id="2.7.1.202" evidence="7"/>
<evidence type="ECO:0000256" key="5">
    <source>
        <dbReference type="ARBA" id="ARBA00022777"/>
    </source>
</evidence>
<dbReference type="PANTHER" id="PTHR30505:SF0">
    <property type="entry name" value="FRUCTOSE-LIKE PTS SYSTEM EIIBC COMPONENT-RELATED"/>
    <property type="match status" value="1"/>
</dbReference>
<organism evidence="7 8">
    <name type="scientific">Enterococcus alishanensis</name>
    <dbReference type="NCBI Taxonomy" id="1303817"/>
    <lineage>
        <taxon>Bacteria</taxon>
        <taxon>Bacillati</taxon>
        <taxon>Bacillota</taxon>
        <taxon>Bacilli</taxon>
        <taxon>Lactobacillales</taxon>
        <taxon>Enterococcaceae</taxon>
        <taxon>Enterococcus</taxon>
    </lineage>
</organism>
<evidence type="ECO:0000256" key="1">
    <source>
        <dbReference type="ARBA" id="ARBA00022448"/>
    </source>
</evidence>
<evidence type="ECO:0000313" key="7">
    <source>
        <dbReference type="EMBL" id="MBV7391884.1"/>
    </source>
</evidence>
<evidence type="ECO:0000313" key="8">
    <source>
        <dbReference type="Proteomes" id="UP000774130"/>
    </source>
</evidence>
<dbReference type="InterPro" id="IPR003353">
    <property type="entry name" value="PTS_IIB_fruc"/>
</dbReference>
<dbReference type="EMBL" id="JAHUZB010000006">
    <property type="protein sequence ID" value="MBV7391884.1"/>
    <property type="molecule type" value="Genomic_DNA"/>
</dbReference>
<comment type="caution">
    <text evidence="7">The sequence shown here is derived from an EMBL/GenBank/DDBJ whole genome shotgun (WGS) entry which is preliminary data.</text>
</comment>
<evidence type="ECO:0000256" key="3">
    <source>
        <dbReference type="ARBA" id="ARBA00022597"/>
    </source>
</evidence>
<evidence type="ECO:0000256" key="2">
    <source>
        <dbReference type="ARBA" id="ARBA00022553"/>
    </source>
</evidence>
<gene>
    <name evidence="7" type="ORF">KUA55_14440</name>
</gene>
<keyword evidence="8" id="KW-1185">Reference proteome</keyword>
<dbReference type="InterPro" id="IPR013011">
    <property type="entry name" value="PTS_EIIB_2"/>
</dbReference>
<dbReference type="Proteomes" id="UP000774130">
    <property type="component" value="Unassembled WGS sequence"/>
</dbReference>
<dbReference type="PANTHER" id="PTHR30505">
    <property type="entry name" value="FRUCTOSE-LIKE PERMEASE"/>
    <property type="match status" value="1"/>
</dbReference>
<feature type="domain" description="PTS EIIB type-2" evidence="6">
    <location>
        <begin position="1"/>
        <end position="99"/>
    </location>
</feature>
<reference evidence="7 8" key="1">
    <citation type="submission" date="2021-06" db="EMBL/GenBank/DDBJ databases">
        <title>Enterococcus alishanensis sp. nov., a novel lactic acid bacterium isolated from fresh coffee beans.</title>
        <authorList>
            <person name="Chen Y.-S."/>
        </authorList>
    </citation>
    <scope>NUCLEOTIDE SEQUENCE [LARGE SCALE GENOMIC DNA]</scope>
    <source>
        <strain evidence="7 8">ALS3</strain>
    </source>
</reference>
<protein>
    <submittedName>
        <fullName evidence="7">Fructose PTS transporter subunit IIB</fullName>
        <ecNumber evidence="7">2.7.1.202</ecNumber>
    </submittedName>
</protein>
<dbReference type="RefSeq" id="WP_218327091.1">
    <property type="nucleotide sequence ID" value="NZ_JAHUZB010000006.1"/>
</dbReference>
<name>A0ABS6TGE6_9ENTE</name>
<keyword evidence="3" id="KW-0762">Sugar transport</keyword>
<keyword evidence="4" id="KW-0598">Phosphotransferase system</keyword>
<keyword evidence="5" id="KW-0418">Kinase</keyword>
<proteinExistence type="predicted"/>
<evidence type="ECO:0000256" key="4">
    <source>
        <dbReference type="ARBA" id="ARBA00022683"/>
    </source>
</evidence>
<evidence type="ECO:0000259" key="6">
    <source>
        <dbReference type="PROSITE" id="PS51099"/>
    </source>
</evidence>
<dbReference type="GO" id="GO:0016740">
    <property type="term" value="F:transferase activity"/>
    <property type="evidence" value="ECO:0007669"/>
    <property type="project" value="UniProtKB-KW"/>
</dbReference>
<dbReference type="NCBIfam" id="TIGR00829">
    <property type="entry name" value="FRU"/>
    <property type="match status" value="1"/>
</dbReference>
<dbReference type="PROSITE" id="PS51099">
    <property type="entry name" value="PTS_EIIB_TYPE_2"/>
    <property type="match status" value="1"/>
</dbReference>
<dbReference type="InterPro" id="IPR003501">
    <property type="entry name" value="PTS_EIIB_2/3"/>
</dbReference>